<dbReference type="AlphaFoldDB" id="A0A194UQ53"/>
<protein>
    <submittedName>
        <fullName evidence="1">Uncharacterized protein</fullName>
    </submittedName>
</protein>
<proteinExistence type="predicted"/>
<name>A0A194UQ53_CYTMA</name>
<evidence type="ECO:0000313" key="1">
    <source>
        <dbReference type="EMBL" id="KUI53817.1"/>
    </source>
</evidence>
<accession>A0A194UQ53</accession>
<dbReference type="Proteomes" id="UP000078576">
    <property type="component" value="Unassembled WGS sequence"/>
</dbReference>
<evidence type="ECO:0000313" key="2">
    <source>
        <dbReference type="Proteomes" id="UP000078576"/>
    </source>
</evidence>
<sequence>MPPNPFEGDDPNGSETRVVEDVTGIVVGMWEGSEIAGSDPNQLTGDTGTCGDPSATTGIMVVSVPLLVDVSERAAGLRPPRFDLTYSHLMPRATHFEHEGFCRWHLTLDAAHATQLSRSLGTVGAVVGRDVLEVDVSTGD</sequence>
<keyword evidence="2" id="KW-1185">Reference proteome</keyword>
<gene>
    <name evidence="1" type="ORF">VP1G_10571</name>
</gene>
<dbReference type="EMBL" id="KN714670">
    <property type="protein sequence ID" value="KUI53817.1"/>
    <property type="molecule type" value="Genomic_DNA"/>
</dbReference>
<reference evidence="2" key="1">
    <citation type="submission" date="2014-12" db="EMBL/GenBank/DDBJ databases">
        <title>Genome Sequence of Valsa Canker Pathogens Uncovers a Specific Adaption of Colonization on Woody Bark.</title>
        <authorList>
            <person name="Yin Z."/>
            <person name="Liu H."/>
            <person name="Gao X."/>
            <person name="Li Z."/>
            <person name="Song N."/>
            <person name="Ke X."/>
            <person name="Dai Q."/>
            <person name="Wu Y."/>
            <person name="Sun Y."/>
            <person name="Xu J.-R."/>
            <person name="Kang Z.K."/>
            <person name="Wang L."/>
            <person name="Huang L."/>
        </authorList>
    </citation>
    <scope>NUCLEOTIDE SEQUENCE [LARGE SCALE GENOMIC DNA]</scope>
    <source>
        <strain evidence="2">SXYL134</strain>
    </source>
</reference>
<organism evidence="1 2">
    <name type="scientific">Cytospora mali</name>
    <name type="common">Apple Valsa canker fungus</name>
    <name type="synonym">Valsa mali</name>
    <dbReference type="NCBI Taxonomy" id="578113"/>
    <lineage>
        <taxon>Eukaryota</taxon>
        <taxon>Fungi</taxon>
        <taxon>Dikarya</taxon>
        <taxon>Ascomycota</taxon>
        <taxon>Pezizomycotina</taxon>
        <taxon>Sordariomycetes</taxon>
        <taxon>Sordariomycetidae</taxon>
        <taxon>Diaporthales</taxon>
        <taxon>Cytosporaceae</taxon>
        <taxon>Cytospora</taxon>
    </lineage>
</organism>